<organism evidence="2 3">
    <name type="scientific">Tetrapyrgos nigripes</name>
    <dbReference type="NCBI Taxonomy" id="182062"/>
    <lineage>
        <taxon>Eukaryota</taxon>
        <taxon>Fungi</taxon>
        <taxon>Dikarya</taxon>
        <taxon>Basidiomycota</taxon>
        <taxon>Agaricomycotina</taxon>
        <taxon>Agaricomycetes</taxon>
        <taxon>Agaricomycetidae</taxon>
        <taxon>Agaricales</taxon>
        <taxon>Marasmiineae</taxon>
        <taxon>Marasmiaceae</taxon>
        <taxon>Tetrapyrgos</taxon>
    </lineage>
</organism>
<dbReference type="Pfam" id="PF03184">
    <property type="entry name" value="DDE_1"/>
    <property type="match status" value="1"/>
</dbReference>
<sequence length="393" mass="43779">MCLSCHMSHKANTTFLACFLTSSPLNGLACAKRAQNDTEEKNKLYIRALARYQELQGQTGEKSPAGFRTVCTQISAEYRQETGVNIPLSHATLCAMVNGRVLHAESNAAKSWINAAETDQIIEFAIECAEWGHPLDQARLAEHANEIIKARLPTFPGVGKNWPARFIEKHSNRLHIYHATALDTLHGQAVNPANNKLYFRIIGNLAESGNDGEPLDPKNVYTMDEIGVTEQSGVRKKIGIAWAKHFDLHTRAKANGHYRSLTVDSHVSHCSQAFLKYCRKNHIHVPAYVAHGTHIYSALDVVVFSPLKKAFGEERNKHYRETGEQLNKDTFALIWGRAQLGSVTEDLVKTGFRKTGLWPVDPTVITEDMLAPSKDTSWKAFTPIEPSAPVKIM</sequence>
<dbReference type="EMBL" id="JAACJM010000162">
    <property type="protein sequence ID" value="KAF5341550.1"/>
    <property type="molecule type" value="Genomic_DNA"/>
</dbReference>
<reference evidence="2 3" key="1">
    <citation type="journal article" date="2020" name="ISME J.">
        <title>Uncovering the hidden diversity of litter-decomposition mechanisms in mushroom-forming fungi.</title>
        <authorList>
            <person name="Floudas D."/>
            <person name="Bentzer J."/>
            <person name="Ahren D."/>
            <person name="Johansson T."/>
            <person name="Persson P."/>
            <person name="Tunlid A."/>
        </authorList>
    </citation>
    <scope>NUCLEOTIDE SEQUENCE [LARGE SCALE GENOMIC DNA]</scope>
    <source>
        <strain evidence="2 3">CBS 291.85</strain>
    </source>
</reference>
<evidence type="ECO:0000313" key="3">
    <source>
        <dbReference type="Proteomes" id="UP000559256"/>
    </source>
</evidence>
<name>A0A8H5CGY0_9AGAR</name>
<evidence type="ECO:0000259" key="1">
    <source>
        <dbReference type="Pfam" id="PF03184"/>
    </source>
</evidence>
<dbReference type="OrthoDB" id="2917041at2759"/>
<proteinExistence type="predicted"/>
<dbReference type="Proteomes" id="UP000559256">
    <property type="component" value="Unassembled WGS sequence"/>
</dbReference>
<evidence type="ECO:0000313" key="2">
    <source>
        <dbReference type="EMBL" id="KAF5341550.1"/>
    </source>
</evidence>
<comment type="caution">
    <text evidence="2">The sequence shown here is derived from an EMBL/GenBank/DDBJ whole genome shotgun (WGS) entry which is preliminary data.</text>
</comment>
<dbReference type="GO" id="GO:0003676">
    <property type="term" value="F:nucleic acid binding"/>
    <property type="evidence" value="ECO:0007669"/>
    <property type="project" value="InterPro"/>
</dbReference>
<accession>A0A8H5CGY0</accession>
<dbReference type="InterPro" id="IPR004875">
    <property type="entry name" value="DDE_SF_endonuclease_dom"/>
</dbReference>
<dbReference type="AlphaFoldDB" id="A0A8H5CGY0"/>
<keyword evidence="3" id="KW-1185">Reference proteome</keyword>
<gene>
    <name evidence="2" type="ORF">D9758_012576</name>
</gene>
<protein>
    <recommendedName>
        <fullName evidence="1">DDE-1 domain-containing protein</fullName>
    </recommendedName>
</protein>
<feature type="domain" description="DDE-1" evidence="1">
    <location>
        <begin position="228"/>
        <end position="328"/>
    </location>
</feature>